<evidence type="ECO:0000256" key="7">
    <source>
        <dbReference type="ARBA" id="ARBA00022824"/>
    </source>
</evidence>
<name>A0ABQ7G707_DUNSA</name>
<feature type="transmembrane region" description="Helical" evidence="15">
    <location>
        <begin position="130"/>
        <end position="152"/>
    </location>
</feature>
<dbReference type="InterPro" id="IPR006694">
    <property type="entry name" value="Fatty_acid_hydroxylase"/>
</dbReference>
<evidence type="ECO:0000256" key="8">
    <source>
        <dbReference type="ARBA" id="ARBA00022832"/>
    </source>
</evidence>
<keyword evidence="5 15" id="KW-0812">Transmembrane</keyword>
<evidence type="ECO:0000256" key="1">
    <source>
        <dbReference type="ARBA" id="ARBA00001947"/>
    </source>
</evidence>
<comment type="caution">
    <text evidence="17">The sequence shown here is derived from an EMBL/GenBank/DDBJ whole genome shotgun (WGS) entry which is preliminary data.</text>
</comment>
<evidence type="ECO:0000256" key="5">
    <source>
        <dbReference type="ARBA" id="ARBA00022692"/>
    </source>
</evidence>
<evidence type="ECO:0000256" key="9">
    <source>
        <dbReference type="ARBA" id="ARBA00022833"/>
    </source>
</evidence>
<keyword evidence="18" id="KW-1185">Reference proteome</keyword>
<feature type="domain" description="Fatty acid hydroxylase" evidence="16">
    <location>
        <begin position="84"/>
        <end position="228"/>
    </location>
</feature>
<gene>
    <name evidence="17" type="ORF">DUNSADRAFT_14678</name>
</gene>
<evidence type="ECO:0000256" key="2">
    <source>
        <dbReference type="ARBA" id="ARBA00004477"/>
    </source>
</evidence>
<keyword evidence="7" id="KW-0256">Endoplasmic reticulum</keyword>
<organism evidence="17 18">
    <name type="scientific">Dunaliella salina</name>
    <name type="common">Green alga</name>
    <name type="synonym">Protococcus salinus</name>
    <dbReference type="NCBI Taxonomy" id="3046"/>
    <lineage>
        <taxon>Eukaryota</taxon>
        <taxon>Viridiplantae</taxon>
        <taxon>Chlorophyta</taxon>
        <taxon>core chlorophytes</taxon>
        <taxon>Chlorophyceae</taxon>
        <taxon>CS clade</taxon>
        <taxon>Chlamydomonadales</taxon>
        <taxon>Dunaliellaceae</taxon>
        <taxon>Dunaliella</taxon>
    </lineage>
</organism>
<evidence type="ECO:0000259" key="16">
    <source>
        <dbReference type="Pfam" id="PF04116"/>
    </source>
</evidence>
<dbReference type="Proteomes" id="UP000815325">
    <property type="component" value="Unassembled WGS sequence"/>
</dbReference>
<dbReference type="EMBL" id="MU070050">
    <property type="protein sequence ID" value="KAF5830365.1"/>
    <property type="molecule type" value="Genomic_DNA"/>
</dbReference>
<evidence type="ECO:0000256" key="4">
    <source>
        <dbReference type="ARBA" id="ARBA00022516"/>
    </source>
</evidence>
<comment type="cofactor">
    <cofactor evidence="1">
        <name>Zn(2+)</name>
        <dbReference type="ChEBI" id="CHEBI:29105"/>
    </cofactor>
</comment>
<keyword evidence="4" id="KW-0444">Lipid biosynthesis</keyword>
<evidence type="ECO:0000256" key="11">
    <source>
        <dbReference type="ARBA" id="ARBA00023002"/>
    </source>
</evidence>
<dbReference type="PANTHER" id="PTHR12863:SF1">
    <property type="entry name" value="FATTY ACID 2-HYDROXYLASE"/>
    <property type="match status" value="1"/>
</dbReference>
<evidence type="ECO:0000256" key="14">
    <source>
        <dbReference type="ARBA" id="ARBA00023160"/>
    </source>
</evidence>
<keyword evidence="10 15" id="KW-1133">Transmembrane helix</keyword>
<evidence type="ECO:0000256" key="12">
    <source>
        <dbReference type="ARBA" id="ARBA00023098"/>
    </source>
</evidence>
<sequence>MEALGTLAQPAVLNVGRLGDAYWSWVERPVRGHPRFFGPSWLEHLTKTPWWLVPCLWAPLHLACAAHAHMKYAWPLPHLLGLLVAGVLLWQLLEYLIHRFAFHAHVSSYWGITLHFLFHGCHHKYPMDSLRLVMPPLPALAAHIMVYSALFMSFPPHIALPLFAGAGMGYIAYDCLHYAIHHCKGGRSASPLLFFLQSLRGKHLHHHFRNSHSGFGISSSLFDYVFQT</sequence>
<comment type="subcellular location">
    <subcellularLocation>
        <location evidence="2">Endoplasmic reticulum membrane</location>
        <topology evidence="2">Multi-pass membrane protein</topology>
    </subcellularLocation>
</comment>
<feature type="transmembrane region" description="Helical" evidence="15">
    <location>
        <begin position="99"/>
        <end position="118"/>
    </location>
</feature>
<comment type="similarity">
    <text evidence="3">Belongs to the sterol desaturase family.</text>
</comment>
<keyword evidence="13 15" id="KW-0472">Membrane</keyword>
<evidence type="ECO:0000256" key="6">
    <source>
        <dbReference type="ARBA" id="ARBA00022723"/>
    </source>
</evidence>
<dbReference type="InterPro" id="IPR014430">
    <property type="entry name" value="Scs7"/>
</dbReference>
<keyword evidence="8" id="KW-0276">Fatty acid metabolism</keyword>
<feature type="transmembrane region" description="Helical" evidence="15">
    <location>
        <begin position="75"/>
        <end position="93"/>
    </location>
</feature>
<evidence type="ECO:0000313" key="17">
    <source>
        <dbReference type="EMBL" id="KAF5830365.1"/>
    </source>
</evidence>
<accession>A0ABQ7G707</accession>
<feature type="transmembrane region" description="Helical" evidence="15">
    <location>
        <begin position="158"/>
        <end position="180"/>
    </location>
</feature>
<evidence type="ECO:0000256" key="13">
    <source>
        <dbReference type="ARBA" id="ARBA00023136"/>
    </source>
</evidence>
<protein>
    <recommendedName>
        <fullName evidence="16">Fatty acid hydroxylase domain-containing protein</fullName>
    </recommendedName>
</protein>
<evidence type="ECO:0000256" key="15">
    <source>
        <dbReference type="SAM" id="Phobius"/>
    </source>
</evidence>
<keyword evidence="12" id="KW-0443">Lipid metabolism</keyword>
<proteinExistence type="inferred from homology"/>
<reference evidence="17" key="1">
    <citation type="submission" date="2017-08" db="EMBL/GenBank/DDBJ databases">
        <authorList>
            <person name="Polle J.E."/>
            <person name="Barry K."/>
            <person name="Cushman J."/>
            <person name="Schmutz J."/>
            <person name="Tran D."/>
            <person name="Hathwaick L.T."/>
            <person name="Yim W.C."/>
            <person name="Jenkins J."/>
            <person name="Mckie-Krisberg Z.M."/>
            <person name="Prochnik S."/>
            <person name="Lindquist E."/>
            <person name="Dockter R.B."/>
            <person name="Adam C."/>
            <person name="Molina H."/>
            <person name="Bunkerborg J."/>
            <person name="Jin E."/>
            <person name="Buchheim M."/>
            <person name="Magnuson J."/>
        </authorList>
    </citation>
    <scope>NUCLEOTIDE SEQUENCE</scope>
    <source>
        <strain evidence="17">CCAP 19/18</strain>
    </source>
</reference>
<evidence type="ECO:0000256" key="3">
    <source>
        <dbReference type="ARBA" id="ARBA00009324"/>
    </source>
</evidence>
<evidence type="ECO:0000313" key="18">
    <source>
        <dbReference type="Proteomes" id="UP000815325"/>
    </source>
</evidence>
<dbReference type="Pfam" id="PF04116">
    <property type="entry name" value="FA_hydroxylase"/>
    <property type="match status" value="1"/>
</dbReference>
<dbReference type="PANTHER" id="PTHR12863">
    <property type="entry name" value="FATTY ACID HYDROXYLASE"/>
    <property type="match status" value="1"/>
</dbReference>
<keyword evidence="9" id="KW-0862">Zinc</keyword>
<keyword evidence="6" id="KW-0479">Metal-binding</keyword>
<evidence type="ECO:0000256" key="10">
    <source>
        <dbReference type="ARBA" id="ARBA00022989"/>
    </source>
</evidence>
<keyword evidence="14" id="KW-0275">Fatty acid biosynthesis</keyword>
<keyword evidence="11" id="KW-0560">Oxidoreductase</keyword>